<accession>A0A328C225</accession>
<dbReference type="EMBL" id="QHKO01000008">
    <property type="protein sequence ID" value="RAL20660.1"/>
    <property type="molecule type" value="Genomic_DNA"/>
</dbReference>
<dbReference type="Gene3D" id="3.30.70.270">
    <property type="match status" value="1"/>
</dbReference>
<dbReference type="InterPro" id="IPR043128">
    <property type="entry name" value="Rev_trsase/Diguanyl_cyclase"/>
</dbReference>
<evidence type="ECO:0000313" key="2">
    <source>
        <dbReference type="Proteomes" id="UP000249169"/>
    </source>
</evidence>
<organism evidence="1 2">
    <name type="scientific">Lujinxingia litoralis</name>
    <dbReference type="NCBI Taxonomy" id="2211119"/>
    <lineage>
        <taxon>Bacteria</taxon>
        <taxon>Deltaproteobacteria</taxon>
        <taxon>Bradymonadales</taxon>
        <taxon>Lujinxingiaceae</taxon>
        <taxon>Lujinxingia</taxon>
    </lineage>
</organism>
<protein>
    <recommendedName>
        <fullName evidence="3">GGDEF domain-containing protein</fullName>
    </recommendedName>
</protein>
<dbReference type="Proteomes" id="UP000249169">
    <property type="component" value="Unassembled WGS sequence"/>
</dbReference>
<proteinExistence type="predicted"/>
<comment type="caution">
    <text evidence="1">The sequence shown here is derived from an EMBL/GenBank/DDBJ whole genome shotgun (WGS) entry which is preliminary data.</text>
</comment>
<gene>
    <name evidence="1" type="ORF">DL240_15190</name>
</gene>
<evidence type="ECO:0008006" key="3">
    <source>
        <dbReference type="Google" id="ProtNLM"/>
    </source>
</evidence>
<sequence length="558" mass="61478">MPVLTAVDVLGIQRYVFGSSRLRDVLASSWMVSHVTEREQLVQWAELPSSAVLLAAGGNAIIEFDTIEQARDWSACYSRWLHETAPGLDVVVAHRPYEAQSLAWALRVLQVDVARAKYGRAPNMPQLGLSVTASCSNTGLPATNMDHGELVSSGVHQLRMCVDNARARWANFVSSLEPMPGWRADFPDEIDHMGRTYGQSSLVGVVHVDGNGVGRRIKRWLERCLEQGTDDESIRAQYHEWSDAIDRAGHSALLTAVRRVASCIQIEDDHCVLRGTPVELGYRLHDWRDDRTHRRARQTVLLPLRPVLLGGDDLTFLCDARIALDLAAATLQEFERHEIPHLGDDGASTTLTACAGVALVKAHAPFHRSYEIAEDLCRNAKRARTVANQDAAMETGGWLDWHIGTTRPGESVAQIREREYSRGNIELTMRPFPVTGPSNRIQTWAWLDNELLGPPSDGGARGLRGAHCWAGSRNRVKALGSVVVGGAHEVERQIGAWRATESTIQLPGALDDSGYLGQKTPLLDAVEMFDLHLRLKPDFRVAGTASEPSGNAAEEMSR</sequence>
<reference evidence="1 2" key="1">
    <citation type="submission" date="2018-05" db="EMBL/GenBank/DDBJ databases">
        <title>Lujinxingia marina gen. nov. sp. nov., a new facultative anaerobic member of the class Deltaproteobacteria, and proposal of Lujinxingaceae fam. nov.</title>
        <authorList>
            <person name="Li C.-M."/>
        </authorList>
    </citation>
    <scope>NUCLEOTIDE SEQUENCE [LARGE SCALE GENOMIC DNA]</scope>
    <source>
        <strain evidence="1 2">B210</strain>
    </source>
</reference>
<dbReference type="AlphaFoldDB" id="A0A328C225"/>
<evidence type="ECO:0000313" key="1">
    <source>
        <dbReference type="EMBL" id="RAL20660.1"/>
    </source>
</evidence>
<name>A0A328C225_9DELT</name>
<keyword evidence="2" id="KW-1185">Reference proteome</keyword>